<name>A0A7X5ULX0_9PSEU</name>
<dbReference type="Proteomes" id="UP000545493">
    <property type="component" value="Unassembled WGS sequence"/>
</dbReference>
<dbReference type="AlphaFoldDB" id="A0A7X5ULX0"/>
<evidence type="ECO:0000256" key="1">
    <source>
        <dbReference type="SAM" id="MobiDB-lite"/>
    </source>
</evidence>
<comment type="caution">
    <text evidence="2">The sequence shown here is derived from an EMBL/GenBank/DDBJ whole genome shotgun (WGS) entry which is preliminary data.</text>
</comment>
<accession>A0A7X5ULX0</accession>
<gene>
    <name evidence="2" type="ORF">FHU38_000789</name>
</gene>
<dbReference type="RefSeq" id="WP_167166569.1">
    <property type="nucleotide sequence ID" value="NZ_JAAOYM010000001.1"/>
</dbReference>
<protein>
    <submittedName>
        <fullName evidence="2">Uncharacterized protein</fullName>
    </submittedName>
</protein>
<proteinExistence type="predicted"/>
<organism evidence="2 3">
    <name type="scientific">Saccharomonospora amisosensis</name>
    <dbReference type="NCBI Taxonomy" id="1128677"/>
    <lineage>
        <taxon>Bacteria</taxon>
        <taxon>Bacillati</taxon>
        <taxon>Actinomycetota</taxon>
        <taxon>Actinomycetes</taxon>
        <taxon>Pseudonocardiales</taxon>
        <taxon>Pseudonocardiaceae</taxon>
        <taxon>Saccharomonospora</taxon>
    </lineage>
</organism>
<evidence type="ECO:0000313" key="3">
    <source>
        <dbReference type="Proteomes" id="UP000545493"/>
    </source>
</evidence>
<evidence type="ECO:0000313" key="2">
    <source>
        <dbReference type="EMBL" id="NIJ10445.1"/>
    </source>
</evidence>
<keyword evidence="3" id="KW-1185">Reference proteome</keyword>
<reference evidence="2 3" key="1">
    <citation type="submission" date="2020-03" db="EMBL/GenBank/DDBJ databases">
        <title>Sequencing the genomes of 1000 actinobacteria strains.</title>
        <authorList>
            <person name="Klenk H.-P."/>
        </authorList>
    </citation>
    <scope>NUCLEOTIDE SEQUENCE [LARGE SCALE GENOMIC DNA]</scope>
    <source>
        <strain evidence="2 3">DSM 45685</strain>
    </source>
</reference>
<feature type="region of interest" description="Disordered" evidence="1">
    <location>
        <begin position="1"/>
        <end position="48"/>
    </location>
</feature>
<feature type="compositionally biased region" description="Polar residues" evidence="1">
    <location>
        <begin position="1"/>
        <end position="18"/>
    </location>
</feature>
<dbReference type="EMBL" id="JAAOYM010000001">
    <property type="protein sequence ID" value="NIJ10445.1"/>
    <property type="molecule type" value="Genomic_DNA"/>
</dbReference>
<sequence>MNSLVAPSAATLSATTRPNPGRRVATRRTGEPPEGAVELRRLRAELGV</sequence>
<feature type="compositionally biased region" description="Basic and acidic residues" evidence="1">
    <location>
        <begin position="37"/>
        <end position="48"/>
    </location>
</feature>